<proteinExistence type="predicted"/>
<comment type="caution">
    <text evidence="1">The sequence shown here is derived from an EMBL/GenBank/DDBJ whole genome shotgun (WGS) entry which is preliminary data.</text>
</comment>
<name>A0A2P6V800_9CHLO</name>
<keyword evidence="1" id="KW-0675">Receptor</keyword>
<keyword evidence="2" id="KW-1185">Reference proteome</keyword>
<evidence type="ECO:0000313" key="2">
    <source>
        <dbReference type="Proteomes" id="UP000239649"/>
    </source>
</evidence>
<dbReference type="AlphaFoldDB" id="A0A2P6V800"/>
<organism evidence="1 2">
    <name type="scientific">Micractinium conductrix</name>
    <dbReference type="NCBI Taxonomy" id="554055"/>
    <lineage>
        <taxon>Eukaryota</taxon>
        <taxon>Viridiplantae</taxon>
        <taxon>Chlorophyta</taxon>
        <taxon>core chlorophytes</taxon>
        <taxon>Trebouxiophyceae</taxon>
        <taxon>Chlorellales</taxon>
        <taxon>Chlorellaceae</taxon>
        <taxon>Chlorella clade</taxon>
        <taxon>Micractinium</taxon>
    </lineage>
</organism>
<dbReference type="EMBL" id="LHPF02000021">
    <property type="protein sequence ID" value="PSC70216.1"/>
    <property type="molecule type" value="Genomic_DNA"/>
</dbReference>
<evidence type="ECO:0000313" key="1">
    <source>
        <dbReference type="EMBL" id="PSC70216.1"/>
    </source>
</evidence>
<dbReference type="Proteomes" id="UP000239649">
    <property type="component" value="Unassembled WGS sequence"/>
</dbReference>
<sequence>MHHLAREPAAAKVFSGLNISANHRALLQTPSIHYGTCKRFHWCSQNQRCTLLSVKPGFALSEAFAPGNAPTLFPQDPLDVVVKGDVIGCYAGTINSTGGVYSGGEAKCPPSICPTGYKICAAKGICVIKASCCTNSNCKVAGQVCTHSRAAQASCSCKAGQQSCHGVDFQKPLGCVSVPSPGQCCLSSQCPAGQGCDYGNNGNAYFKDCQPCGKMRGAPPYCAITKSCARSTQAFGARCCVSQQCWDPEGRPGYCNTTSHTCTCPPGHQHCKGTCAKTAGATFMQACCRSGQCAAGYVCDPIDRMCICAPGSEWCGEQKRCIKNYSQGHGARCCGPINCHITMTCGAADTCVCSEDLSWHSVFKRQRVLRRCACAAGRLPAPWLRAPRPRTAYCQSEGCKPASELYAVGSRSPGWGCCRDQDCTTSKCRDNQCACPVGKKPCNGNCLAAADVDAPSASRAQGQTCCWNTQCKSGLVCDQSSNTCRTDGCPNGEVKCRAEPSCMPIAQLNENGTQPYGWNCCVDQECESGTCSATLGTCICPAGQTTCSSEFENCVPLAVVSAAAGSRQEGQSCCDAAQCYGPGRGMLCAMDGCIPGLACGAGTNYCEKVDGGRCVPEHTLPIGSPCCWTDNCAVSLACSSASGTCACSAGSSWNSRTDPPKCVPDGWAMPGEACSADVQCGVNNGHDPLMACNATTHVCDCPASTTCCPMLLVCQTSEETC</sequence>
<protein>
    <submittedName>
        <fullName evidence="1">Platelet endothelial aggregation receptor 1 isoform X2</fullName>
    </submittedName>
</protein>
<gene>
    <name evidence="1" type="ORF">C2E20_6395</name>
</gene>
<accession>A0A2P6V800</accession>
<reference evidence="1 2" key="1">
    <citation type="journal article" date="2018" name="Plant J.">
        <title>Genome sequences of Chlorella sorokiniana UTEX 1602 and Micractinium conductrix SAG 241.80: implications to maltose excretion by a green alga.</title>
        <authorList>
            <person name="Arriola M.B."/>
            <person name="Velmurugan N."/>
            <person name="Zhang Y."/>
            <person name="Plunkett M.H."/>
            <person name="Hondzo H."/>
            <person name="Barney B.M."/>
        </authorList>
    </citation>
    <scope>NUCLEOTIDE SEQUENCE [LARGE SCALE GENOMIC DNA]</scope>
    <source>
        <strain evidence="1 2">SAG 241.80</strain>
    </source>
</reference>